<dbReference type="InterPro" id="IPR039309">
    <property type="entry name" value="BT1"/>
</dbReference>
<organism evidence="7 8">
    <name type="scientific">Tetraparma gracilis</name>
    <dbReference type="NCBI Taxonomy" id="2962635"/>
    <lineage>
        <taxon>Eukaryota</taxon>
        <taxon>Sar</taxon>
        <taxon>Stramenopiles</taxon>
        <taxon>Ochrophyta</taxon>
        <taxon>Bolidophyceae</taxon>
        <taxon>Parmales</taxon>
        <taxon>Triparmaceae</taxon>
        <taxon>Tetraparma</taxon>
    </lineage>
</organism>
<feature type="non-terminal residue" evidence="7">
    <location>
        <position position="234"/>
    </location>
</feature>
<evidence type="ECO:0000256" key="2">
    <source>
        <dbReference type="ARBA" id="ARBA00022448"/>
    </source>
</evidence>
<evidence type="ECO:0000256" key="4">
    <source>
        <dbReference type="ARBA" id="ARBA00022989"/>
    </source>
</evidence>
<evidence type="ECO:0000313" key="8">
    <source>
        <dbReference type="Proteomes" id="UP001165060"/>
    </source>
</evidence>
<reference evidence="7 8" key="1">
    <citation type="journal article" date="2023" name="Commun. Biol.">
        <title>Genome analysis of Parmales, the sister group of diatoms, reveals the evolutionary specialization of diatoms from phago-mixotrophs to photoautotrophs.</title>
        <authorList>
            <person name="Ban H."/>
            <person name="Sato S."/>
            <person name="Yoshikawa S."/>
            <person name="Yamada K."/>
            <person name="Nakamura Y."/>
            <person name="Ichinomiya M."/>
            <person name="Sato N."/>
            <person name="Blanc-Mathieu R."/>
            <person name="Endo H."/>
            <person name="Kuwata A."/>
            <person name="Ogata H."/>
        </authorList>
    </citation>
    <scope>NUCLEOTIDE SEQUENCE [LARGE SCALE GENOMIC DNA]</scope>
</reference>
<accession>A0ABQ6MS60</accession>
<keyword evidence="4 6" id="KW-1133">Transmembrane helix</keyword>
<feature type="transmembrane region" description="Helical" evidence="6">
    <location>
        <begin position="126"/>
        <end position="143"/>
    </location>
</feature>
<evidence type="ECO:0000313" key="7">
    <source>
        <dbReference type="EMBL" id="GMI32124.1"/>
    </source>
</evidence>
<comment type="subcellular location">
    <subcellularLocation>
        <location evidence="1">Membrane</location>
        <topology evidence="1">Multi-pass membrane protein</topology>
    </subcellularLocation>
</comment>
<proteinExistence type="predicted"/>
<feature type="transmembrane region" description="Helical" evidence="6">
    <location>
        <begin position="211"/>
        <end position="231"/>
    </location>
</feature>
<dbReference type="PANTHER" id="PTHR31585:SF0">
    <property type="entry name" value="FOLATE-BIOPTERIN TRANSPORTER 1, CHLOROPLASTIC"/>
    <property type="match status" value="1"/>
</dbReference>
<protein>
    <submittedName>
        <fullName evidence="7">Uncharacterized protein</fullName>
    </submittedName>
</protein>
<feature type="transmembrane region" description="Helical" evidence="6">
    <location>
        <begin position="53"/>
        <end position="74"/>
    </location>
</feature>
<evidence type="ECO:0000256" key="6">
    <source>
        <dbReference type="SAM" id="Phobius"/>
    </source>
</evidence>
<comment type="caution">
    <text evidence="7">The sequence shown here is derived from an EMBL/GenBank/DDBJ whole genome shotgun (WGS) entry which is preliminary data.</text>
</comment>
<evidence type="ECO:0000256" key="1">
    <source>
        <dbReference type="ARBA" id="ARBA00004141"/>
    </source>
</evidence>
<dbReference type="EMBL" id="BRYB01001727">
    <property type="protein sequence ID" value="GMI32124.1"/>
    <property type="molecule type" value="Genomic_DNA"/>
</dbReference>
<evidence type="ECO:0000256" key="5">
    <source>
        <dbReference type="ARBA" id="ARBA00023136"/>
    </source>
</evidence>
<dbReference type="Pfam" id="PF03092">
    <property type="entry name" value="BT1"/>
    <property type="match status" value="1"/>
</dbReference>
<keyword evidence="8" id="KW-1185">Reference proteome</keyword>
<keyword evidence="2" id="KW-0813">Transport</keyword>
<dbReference type="PANTHER" id="PTHR31585">
    <property type="entry name" value="FOLATE-BIOPTERIN TRANSPORTER 1, CHLOROPLASTIC"/>
    <property type="match status" value="1"/>
</dbReference>
<gene>
    <name evidence="7" type="ORF">TeGR_g5299</name>
</gene>
<feature type="transmembrane region" description="Helical" evidence="6">
    <location>
        <begin position="163"/>
        <end position="190"/>
    </location>
</feature>
<dbReference type="Proteomes" id="UP001165060">
    <property type="component" value="Unassembled WGS sequence"/>
</dbReference>
<keyword evidence="3 6" id="KW-0812">Transmembrane</keyword>
<evidence type="ECO:0000256" key="3">
    <source>
        <dbReference type="ARBA" id="ARBA00022692"/>
    </source>
</evidence>
<sequence length="234" mass="24195">MNPLYLPFNNPPPAPRAPPAPPAFASPTFLLSSPTPPDPGGLSAPSKYSKYSLYLTPPVLSVSSIYLTQGLLGLTSLARQFLLKDSLHLEPSQTAALSGLFILPWTVKPLYGLLSDALPLFGSRRKSYLILAGLVASLCNLLLSLPSLRVYLHEAYGVPEAGWALSLLVLASACVALTDVVADGLVVAAAREPPAPGKGQVPLTGPNLQSLCWGSAAVGGILAAYGSGALVGSL</sequence>
<name>A0ABQ6MS60_9STRA</name>
<keyword evidence="5 6" id="KW-0472">Membrane</keyword>